<dbReference type="PANTHER" id="PTHR22925">
    <property type="entry name" value="GLYCOSYL HYDROLASE 43 FAMILY MEMBER"/>
    <property type="match status" value="1"/>
</dbReference>
<dbReference type="EMBL" id="JWZX01003254">
    <property type="protein sequence ID" value="KOO22737.1"/>
    <property type="molecule type" value="Genomic_DNA"/>
</dbReference>
<evidence type="ECO:0000313" key="2">
    <source>
        <dbReference type="Proteomes" id="UP000037460"/>
    </source>
</evidence>
<dbReference type="Proteomes" id="UP000037460">
    <property type="component" value="Unassembled WGS sequence"/>
</dbReference>
<accession>A0A0M0J8P8</accession>
<gene>
    <name evidence="1" type="ORF">Ctob_001799</name>
</gene>
<sequence length="436" mass="46181">MYVEGGVYYLIGEGKKVLSGDISACFNLFSSTDLQAWNDILAPPPFDKEPYYRMERPKLMRNPTTKKYLLWFHCDTDGFAMRSVGVLTADAVTGPFKFVTPCFRPDGQDSYDMGTFYDDPALGGDGHAYLIRSVGNKYAGISQLTADWTGTTPAGIVSAGPDMEGQALMRDVNGTLHAAGSHLTGWASNAAQFVTSPNASLVGAQWVNNYNPSSSSNTYDSQSTFIFPFVHADGHVTHIWMADRWNENGPGGLDNMTAIWLPLLPPSGPAPATPAPGWVFVLDICLTAPAFLLSPSDASVTHVTTGLCVSQSPDGANRGALELAACSAADPLQRWHAAGGGSGAVTSTPHARDAGCVSWNVANQQLVAGNPIIAYACGSPPAWNEAFELPAAGAPGLVTADDGNGNPSTLCAAVVPPTNPSKWTLPWFDAWSLKDF</sequence>
<dbReference type="PANTHER" id="PTHR22925:SF3">
    <property type="entry name" value="GLYCOSYL HYDROLASE FAMILY PROTEIN 43"/>
    <property type="match status" value="1"/>
</dbReference>
<dbReference type="GO" id="GO:0016787">
    <property type="term" value="F:hydrolase activity"/>
    <property type="evidence" value="ECO:0007669"/>
    <property type="project" value="UniProtKB-KW"/>
</dbReference>
<organism evidence="1 2">
    <name type="scientific">Chrysochromulina tobinii</name>
    <dbReference type="NCBI Taxonomy" id="1460289"/>
    <lineage>
        <taxon>Eukaryota</taxon>
        <taxon>Haptista</taxon>
        <taxon>Haptophyta</taxon>
        <taxon>Prymnesiophyceae</taxon>
        <taxon>Prymnesiales</taxon>
        <taxon>Chrysochromulinaceae</taxon>
        <taxon>Chrysochromulina</taxon>
    </lineage>
</organism>
<dbReference type="PROSITE" id="PS50231">
    <property type="entry name" value="RICIN_B_LECTIN"/>
    <property type="match status" value="1"/>
</dbReference>
<dbReference type="SUPFAM" id="SSF75005">
    <property type="entry name" value="Arabinanase/levansucrase/invertase"/>
    <property type="match status" value="1"/>
</dbReference>
<protein>
    <submittedName>
        <fullName evidence="1">Glycosyl hydrolase family 43 protein</fullName>
    </submittedName>
</protein>
<keyword evidence="1" id="KW-0378">Hydrolase</keyword>
<keyword evidence="2" id="KW-1185">Reference proteome</keyword>
<name>A0A0M0J8P8_9EUKA</name>
<dbReference type="AlphaFoldDB" id="A0A0M0J8P8"/>
<evidence type="ECO:0000313" key="1">
    <source>
        <dbReference type="EMBL" id="KOO22737.1"/>
    </source>
</evidence>
<dbReference type="OrthoDB" id="506981at2759"/>
<comment type="caution">
    <text evidence="1">The sequence shown here is derived from an EMBL/GenBank/DDBJ whole genome shotgun (WGS) entry which is preliminary data.</text>
</comment>
<dbReference type="Gene3D" id="2.115.10.20">
    <property type="entry name" value="Glycosyl hydrolase domain, family 43"/>
    <property type="match status" value="1"/>
</dbReference>
<dbReference type="InterPro" id="IPR023296">
    <property type="entry name" value="Glyco_hydro_beta-prop_sf"/>
</dbReference>
<reference evidence="2" key="1">
    <citation type="journal article" date="2015" name="PLoS Genet.">
        <title>Genome Sequence and Transcriptome Analyses of Chrysochromulina tobin: Metabolic Tools for Enhanced Algal Fitness in the Prominent Order Prymnesiales (Haptophyceae).</title>
        <authorList>
            <person name="Hovde B.T."/>
            <person name="Deodato C.R."/>
            <person name="Hunsperger H.M."/>
            <person name="Ryken S.A."/>
            <person name="Yost W."/>
            <person name="Jha R.K."/>
            <person name="Patterson J."/>
            <person name="Monnat R.J. Jr."/>
            <person name="Barlow S.B."/>
            <person name="Starkenburg S.R."/>
            <person name="Cattolico R.A."/>
        </authorList>
    </citation>
    <scope>NUCLEOTIDE SEQUENCE</scope>
    <source>
        <strain evidence="2">CCMP291</strain>
    </source>
</reference>
<proteinExistence type="predicted"/>